<feature type="domain" description="Mei2-like C-terminal RNA recognition motif" evidence="3">
    <location>
        <begin position="558"/>
        <end position="625"/>
    </location>
</feature>
<feature type="domain" description="Mei2-like C-terminal RNA recognition motif" evidence="3">
    <location>
        <begin position="232"/>
        <end position="322"/>
    </location>
</feature>
<evidence type="ECO:0000313" key="5">
    <source>
        <dbReference type="Proteomes" id="UP000007800"/>
    </source>
</evidence>
<feature type="region of interest" description="Disordered" evidence="1">
    <location>
        <begin position="382"/>
        <end position="465"/>
    </location>
</feature>
<dbReference type="SUPFAM" id="SSF54928">
    <property type="entry name" value="RNA-binding domain, RBD"/>
    <property type="match status" value="2"/>
</dbReference>
<name>C5KP05_PERM5</name>
<feature type="signal peptide" evidence="2">
    <location>
        <begin position="1"/>
        <end position="19"/>
    </location>
</feature>
<protein>
    <recommendedName>
        <fullName evidence="3">Mei2-like C-terminal RNA recognition motif domain-containing protein</fullName>
    </recommendedName>
</protein>
<dbReference type="GeneID" id="9059171"/>
<dbReference type="InterPro" id="IPR035979">
    <property type="entry name" value="RBD_domain_sf"/>
</dbReference>
<feature type="compositionally biased region" description="Basic and acidic residues" evidence="1">
    <location>
        <begin position="387"/>
        <end position="406"/>
    </location>
</feature>
<dbReference type="GO" id="GO:0003676">
    <property type="term" value="F:nucleic acid binding"/>
    <property type="evidence" value="ECO:0007669"/>
    <property type="project" value="InterPro"/>
</dbReference>
<dbReference type="OrthoDB" id="417481at2759"/>
<evidence type="ECO:0000259" key="3">
    <source>
        <dbReference type="Pfam" id="PF04059"/>
    </source>
</evidence>
<reference evidence="4 5" key="1">
    <citation type="submission" date="2008-07" db="EMBL/GenBank/DDBJ databases">
        <authorList>
            <person name="El-Sayed N."/>
            <person name="Caler E."/>
            <person name="Inman J."/>
            <person name="Amedeo P."/>
            <person name="Hass B."/>
            <person name="Wortman J."/>
        </authorList>
    </citation>
    <scope>NUCLEOTIDE SEQUENCE [LARGE SCALE GENOMIC DNA]</scope>
    <source>
        <strain evidence="5">ATCC 50983 / TXsc</strain>
    </source>
</reference>
<organism evidence="5">
    <name type="scientific">Perkinsus marinus (strain ATCC 50983 / TXsc)</name>
    <dbReference type="NCBI Taxonomy" id="423536"/>
    <lineage>
        <taxon>Eukaryota</taxon>
        <taxon>Sar</taxon>
        <taxon>Alveolata</taxon>
        <taxon>Perkinsozoa</taxon>
        <taxon>Perkinsea</taxon>
        <taxon>Perkinsida</taxon>
        <taxon>Perkinsidae</taxon>
        <taxon>Perkinsus</taxon>
    </lineage>
</organism>
<proteinExistence type="predicted"/>
<dbReference type="Pfam" id="PF04059">
    <property type="entry name" value="RRM_2"/>
    <property type="match status" value="2"/>
</dbReference>
<gene>
    <name evidence="4" type="ORF">Pmar_PMAR000953</name>
</gene>
<feature type="compositionally biased region" description="Basic and acidic residues" evidence="1">
    <location>
        <begin position="439"/>
        <end position="456"/>
    </location>
</feature>
<accession>C5KP05</accession>
<evidence type="ECO:0000256" key="1">
    <source>
        <dbReference type="SAM" id="MobiDB-lite"/>
    </source>
</evidence>
<keyword evidence="2" id="KW-0732">Signal</keyword>
<keyword evidence="5" id="KW-1185">Reference proteome</keyword>
<evidence type="ECO:0000256" key="2">
    <source>
        <dbReference type="SAM" id="SignalP"/>
    </source>
</evidence>
<dbReference type="InterPro" id="IPR007201">
    <property type="entry name" value="Mei2-like_Rrm_C"/>
</dbReference>
<dbReference type="InParanoid" id="C5KP05"/>
<dbReference type="RefSeq" id="XP_002781998.1">
    <property type="nucleotide sequence ID" value="XM_002781952.1"/>
</dbReference>
<dbReference type="AlphaFoldDB" id="C5KP05"/>
<dbReference type="EMBL" id="GG674889">
    <property type="protein sequence ID" value="EER13793.1"/>
    <property type="molecule type" value="Genomic_DNA"/>
</dbReference>
<dbReference type="CDD" id="cd12277">
    <property type="entry name" value="RRM3_MEI2_EAR1_like"/>
    <property type="match status" value="2"/>
</dbReference>
<feature type="chain" id="PRO_5002954495" description="Mei2-like C-terminal RNA recognition motif domain-containing protein" evidence="2">
    <location>
        <begin position="20"/>
        <end position="644"/>
    </location>
</feature>
<evidence type="ECO:0000313" key="4">
    <source>
        <dbReference type="EMBL" id="EER13793.1"/>
    </source>
</evidence>
<dbReference type="Proteomes" id="UP000007800">
    <property type="component" value="Unassembled WGS sequence"/>
</dbReference>
<sequence>MMLSFKPIHILLLLGSSEAVRVKHRAIKKLITKAQSHRWNPVSLAIFPDPDEPSGCFVKSKFYGKESRIYFQLQEGHSSGELVYKVDKEKSTCPTPGTRRRHVEGEPLWLTLQAIQVYPSRGTMESRSPSWKVISRDNRLELVPTCIEYNKDDREVKAYWDYTAPQEAHQECVLLGASSAVIIGLDELIRDEDERRLSVTEKKLDLKKDIIHLRLGGTVTESLSARLGLNLSRNIPNRYVQEELLGDINAAGFADLFDFFYLPMDHETRANFGYCFINLVSPQQASNFFKAFDGKPLRRFTSNKIVAIVPAAIQGFEANLKHYSRKAVCTDVEIQFRPLFWLHGAAVEFVRKSSGESRVVASGGCGSTRHGNTNHIAFVMAGDSSSEETRAGDDSDWKASYKKEKGPPAFRPTGVISPTSSLPNDDHSPVVHHRHRRTKSDGLTEDPRAERARVDEGSSCGHQTGSETILPYVVSAEVSSMPDDDLGTRCSGGIIASWHSSVSGQCAYFEHVSINPVPNHASVLAEALYQARDDECCCGGCGTAGVGFEAPPEVPDITTVVMRNVPVRYTPSTLMQEIIEYGFGGEFDFFYLPFDHKRNCNHGYCFINLSDFSVMERFAAAFDGFEENLRHYLGNEAFRNLDEE</sequence>